<organism evidence="1 2">
    <name type="scientific">Shouchella clausii</name>
    <name type="common">Alkalihalobacillus clausii</name>
    <dbReference type="NCBI Taxonomy" id="79880"/>
    <lineage>
        <taxon>Bacteria</taxon>
        <taxon>Bacillati</taxon>
        <taxon>Bacillota</taxon>
        <taxon>Bacilli</taxon>
        <taxon>Bacillales</taxon>
        <taxon>Bacillaceae</taxon>
        <taxon>Shouchella</taxon>
    </lineage>
</organism>
<dbReference type="EMBL" id="NPBS01001030">
    <property type="protein sequence ID" value="PAF11573.1"/>
    <property type="molecule type" value="Genomic_DNA"/>
</dbReference>
<evidence type="ECO:0000313" key="1">
    <source>
        <dbReference type="EMBL" id="PAF11573.1"/>
    </source>
</evidence>
<dbReference type="AlphaFoldDB" id="A0A268QU09"/>
<feature type="non-terminal residue" evidence="1">
    <location>
        <position position="63"/>
    </location>
</feature>
<evidence type="ECO:0000313" key="2">
    <source>
        <dbReference type="Proteomes" id="UP000216133"/>
    </source>
</evidence>
<protein>
    <submittedName>
        <fullName evidence="1">Transcriptional regulator</fullName>
    </submittedName>
</protein>
<gene>
    <name evidence="1" type="ORF">CHH61_26585</name>
</gene>
<dbReference type="InterPro" id="IPR036069">
    <property type="entry name" value="DUF34/NIF3_sf"/>
</dbReference>
<dbReference type="SUPFAM" id="SSF102705">
    <property type="entry name" value="NIF3 (NGG1p interacting factor 3)-like"/>
    <property type="match status" value="1"/>
</dbReference>
<accession>A0A268QU09</accession>
<reference evidence="1 2" key="1">
    <citation type="submission" date="2017-07" db="EMBL/GenBank/DDBJ databases">
        <title>Isolation and whole genome analysis of endospore-forming bacteria from heroin.</title>
        <authorList>
            <person name="Kalinowski J."/>
            <person name="Ahrens B."/>
            <person name="Al-Dilaimi A."/>
            <person name="Winkler A."/>
            <person name="Wibberg D."/>
            <person name="Schleenbecker U."/>
            <person name="Ruckert C."/>
            <person name="Wolfel R."/>
            <person name="Grass G."/>
        </authorList>
    </citation>
    <scope>NUCLEOTIDE SEQUENCE [LARGE SCALE GENOMIC DNA]</scope>
    <source>
        <strain evidence="1 2">7523-2</strain>
    </source>
</reference>
<comment type="caution">
    <text evidence="1">The sequence shown here is derived from an EMBL/GenBank/DDBJ whole genome shotgun (WGS) entry which is preliminary data.</text>
</comment>
<dbReference type="Proteomes" id="UP000216133">
    <property type="component" value="Unassembled WGS sequence"/>
</dbReference>
<name>A0A268QU09_SHOCL</name>
<sequence>MVGLVQALGWDRYVEENKATSTLLTIPNMSVKEIADNVKRKLSIPFVRVIGDISMPCTRIGIL</sequence>
<proteinExistence type="predicted"/>